<evidence type="ECO:0000256" key="1">
    <source>
        <dbReference type="SAM" id="SignalP"/>
    </source>
</evidence>
<dbReference type="RefSeq" id="WP_133183050.1">
    <property type="nucleotide sequence ID" value="NZ_SMOD01000008.1"/>
</dbReference>
<protein>
    <recommendedName>
        <fullName evidence="4">DUF5666 domain-containing protein</fullName>
    </recommendedName>
</protein>
<dbReference type="EMBL" id="SMOD01000008">
    <property type="protein sequence ID" value="TDG08143.1"/>
    <property type="molecule type" value="Genomic_DNA"/>
</dbReference>
<evidence type="ECO:0000313" key="3">
    <source>
        <dbReference type="Proteomes" id="UP000295606"/>
    </source>
</evidence>
<organism evidence="2 3">
    <name type="scientific">Paraburkholderia guartelaensis</name>
    <dbReference type="NCBI Taxonomy" id="2546446"/>
    <lineage>
        <taxon>Bacteria</taxon>
        <taxon>Pseudomonadati</taxon>
        <taxon>Pseudomonadota</taxon>
        <taxon>Betaproteobacteria</taxon>
        <taxon>Burkholderiales</taxon>
        <taxon>Burkholderiaceae</taxon>
        <taxon>Paraburkholderia</taxon>
    </lineage>
</organism>
<feature type="signal peptide" evidence="1">
    <location>
        <begin position="1"/>
        <end position="21"/>
    </location>
</feature>
<evidence type="ECO:0000313" key="2">
    <source>
        <dbReference type="EMBL" id="TDG08143.1"/>
    </source>
</evidence>
<proteinExistence type="predicted"/>
<dbReference type="AlphaFoldDB" id="A0A4R5LFD0"/>
<feature type="chain" id="PRO_5020720487" description="DUF5666 domain-containing protein" evidence="1">
    <location>
        <begin position="22"/>
        <end position="197"/>
    </location>
</feature>
<name>A0A4R5LFD0_9BURK</name>
<evidence type="ECO:0008006" key="4">
    <source>
        <dbReference type="Google" id="ProtNLM"/>
    </source>
</evidence>
<sequence>MSYLKWVVSAAFVAAAQLAAAQGQTTANVTHEPGKATVTGMHKVTATVTKIDADTRTVTLKRHDGKLVEAELGPEVRNFDQLKVGDVVTMTYKESLTLSLKKGGGGETSVQETPQVERAAAGEKPGGMVGREVKVTANVVSVDTKTQMVTLMGPEGGTMDLRVEDPQQLASVQVGDQVEAVYTEAFAVSVKPAQHHK</sequence>
<comment type="caution">
    <text evidence="2">The sequence shown here is derived from an EMBL/GenBank/DDBJ whole genome shotgun (WGS) entry which is preliminary data.</text>
</comment>
<accession>A0A4R5LFD0</accession>
<reference evidence="2 3" key="1">
    <citation type="submission" date="2019-03" db="EMBL/GenBank/DDBJ databases">
        <title>Paraburkholderia sp. isolated from native Mimosa gymnas in Guartela State Park, Brazil.</title>
        <authorList>
            <person name="Paulitsch F."/>
            <person name="Hungria M."/>
            <person name="Delamuta J.R.M."/>
            <person name="Ribeiro R.A."/>
            <person name="Dall'Agnol R."/>
            <person name="Silva J.S.B."/>
        </authorList>
    </citation>
    <scope>NUCLEOTIDE SEQUENCE [LARGE SCALE GENOMIC DNA]</scope>
    <source>
        <strain evidence="2 3">CNPSo 3008</strain>
    </source>
</reference>
<gene>
    <name evidence="2" type="ORF">E1N52_12225</name>
</gene>
<dbReference type="Proteomes" id="UP000295606">
    <property type="component" value="Unassembled WGS sequence"/>
</dbReference>
<dbReference type="OrthoDB" id="8684916at2"/>
<keyword evidence="1" id="KW-0732">Signal</keyword>